<proteinExistence type="predicted"/>
<accession>A0AA36N9F8</accession>
<evidence type="ECO:0000313" key="2">
    <source>
        <dbReference type="Proteomes" id="UP001178507"/>
    </source>
</evidence>
<organism evidence="1 2">
    <name type="scientific">Effrenium voratum</name>
    <dbReference type="NCBI Taxonomy" id="2562239"/>
    <lineage>
        <taxon>Eukaryota</taxon>
        <taxon>Sar</taxon>
        <taxon>Alveolata</taxon>
        <taxon>Dinophyceae</taxon>
        <taxon>Suessiales</taxon>
        <taxon>Symbiodiniaceae</taxon>
        <taxon>Effrenium</taxon>
    </lineage>
</organism>
<dbReference type="Proteomes" id="UP001178507">
    <property type="component" value="Unassembled WGS sequence"/>
</dbReference>
<dbReference type="AlphaFoldDB" id="A0AA36N9F8"/>
<dbReference type="EMBL" id="CAUJNA010003271">
    <property type="protein sequence ID" value="CAJ1397594.1"/>
    <property type="molecule type" value="Genomic_DNA"/>
</dbReference>
<sequence>MGQTRKVAACPRSRKVANYQHSTATPVLQDKYWREGLERGQRDHAFSVFNDPFPKASYAYINTTSNDFLGRTWQVLHHTKSTAAGKCSFHHNVAKPLSNTVKANSSTMSFEVRPDMQARCTACRVRVCPTKKAIL</sequence>
<evidence type="ECO:0000313" key="1">
    <source>
        <dbReference type="EMBL" id="CAJ1397594.1"/>
    </source>
</evidence>
<comment type="caution">
    <text evidence="1">The sequence shown here is derived from an EMBL/GenBank/DDBJ whole genome shotgun (WGS) entry which is preliminary data.</text>
</comment>
<protein>
    <submittedName>
        <fullName evidence="1">Uncharacterized protein</fullName>
    </submittedName>
</protein>
<keyword evidence="2" id="KW-1185">Reference proteome</keyword>
<name>A0AA36N9F8_9DINO</name>
<gene>
    <name evidence="1" type="ORF">EVOR1521_LOCUS21572</name>
</gene>
<reference evidence="1" key="1">
    <citation type="submission" date="2023-08" db="EMBL/GenBank/DDBJ databases">
        <authorList>
            <person name="Chen Y."/>
            <person name="Shah S."/>
            <person name="Dougan E. K."/>
            <person name="Thang M."/>
            <person name="Chan C."/>
        </authorList>
    </citation>
    <scope>NUCLEOTIDE SEQUENCE</scope>
</reference>